<evidence type="ECO:0000256" key="11">
    <source>
        <dbReference type="ARBA" id="ARBA00032441"/>
    </source>
</evidence>
<evidence type="ECO:0000256" key="5">
    <source>
        <dbReference type="ARBA" id="ARBA00022694"/>
    </source>
</evidence>
<dbReference type="GO" id="GO:0005524">
    <property type="term" value="F:ATP binding"/>
    <property type="evidence" value="ECO:0007669"/>
    <property type="project" value="UniProtKB-KW"/>
</dbReference>
<reference evidence="12" key="2">
    <citation type="submission" date="2021-09" db="EMBL/GenBank/DDBJ databases">
        <authorList>
            <person name="Gilroy R."/>
        </authorList>
    </citation>
    <scope>NUCLEOTIDE SEQUENCE</scope>
    <source>
        <strain evidence="12">ChiGjej1B1-18357</strain>
    </source>
</reference>
<comment type="subcellular location">
    <subcellularLocation>
        <location evidence="1">Cytoplasm</location>
    </subcellularLocation>
</comment>
<evidence type="ECO:0000256" key="4">
    <source>
        <dbReference type="ARBA" id="ARBA00022490"/>
    </source>
</evidence>
<evidence type="ECO:0000256" key="6">
    <source>
        <dbReference type="ARBA" id="ARBA00022723"/>
    </source>
</evidence>
<dbReference type="RefSeq" id="WP_303914442.1">
    <property type="nucleotide sequence ID" value="NZ_DYXM01000226.1"/>
</dbReference>
<evidence type="ECO:0000256" key="3">
    <source>
        <dbReference type="ARBA" id="ARBA00019010"/>
    </source>
</evidence>
<reference evidence="12" key="1">
    <citation type="journal article" date="2021" name="PeerJ">
        <title>Extensive microbial diversity within the chicken gut microbiome revealed by metagenomics and culture.</title>
        <authorList>
            <person name="Gilroy R."/>
            <person name="Ravi A."/>
            <person name="Getino M."/>
            <person name="Pursley I."/>
            <person name="Horton D.L."/>
            <person name="Alikhan N.F."/>
            <person name="Baker D."/>
            <person name="Gharbi K."/>
            <person name="Hall N."/>
            <person name="Watson M."/>
            <person name="Adriaenssens E.M."/>
            <person name="Foster-Nyarko E."/>
            <person name="Jarju S."/>
            <person name="Secka A."/>
            <person name="Antonio M."/>
            <person name="Oren A."/>
            <person name="Chaudhuri R.R."/>
            <person name="La Ragione R."/>
            <person name="Hildebrand F."/>
            <person name="Pallen M.J."/>
        </authorList>
    </citation>
    <scope>NUCLEOTIDE SEQUENCE</scope>
    <source>
        <strain evidence="12">ChiGjej1B1-18357</strain>
    </source>
</reference>
<keyword evidence="6" id="KW-0479">Metal-binding</keyword>
<accession>A0A921JYV3</accession>
<gene>
    <name evidence="12" type="ORF">K8V11_11835</name>
</gene>
<dbReference type="Proteomes" id="UP000776650">
    <property type="component" value="Unassembled WGS sequence"/>
</dbReference>
<dbReference type="PANTHER" id="PTHR33540:SF2">
    <property type="entry name" value="TRNA THREONYLCARBAMOYLADENOSINE BIOSYNTHESIS PROTEIN TSAE"/>
    <property type="match status" value="1"/>
</dbReference>
<protein>
    <recommendedName>
        <fullName evidence="3">tRNA threonylcarbamoyladenosine biosynthesis protein TsaE</fullName>
    </recommendedName>
    <alternativeName>
        <fullName evidence="11">t(6)A37 threonylcarbamoyladenosine biosynthesis protein TsaE</fullName>
    </alternativeName>
</protein>
<comment type="function">
    <text evidence="10">Required for the formation of a threonylcarbamoyl group on adenosine at position 37 (t(6)A37) in tRNAs that read codons beginning with adenine. Is involved in the transfer of the threonylcarbamoyl moiety of threonylcarbamoyl-AMP (TC-AMP) to the N6 group of A37, together with TsaD and TsaB. TsaE seems to play an indirect role in the t(6)A biosynthesis pathway, possibly in regulating the core enzymatic function of TsaD.</text>
</comment>
<organism evidence="12 13">
    <name type="scientific">Dietzia timorensis</name>
    <dbReference type="NCBI Taxonomy" id="499555"/>
    <lineage>
        <taxon>Bacteria</taxon>
        <taxon>Bacillati</taxon>
        <taxon>Actinomycetota</taxon>
        <taxon>Actinomycetes</taxon>
        <taxon>Mycobacteriales</taxon>
        <taxon>Dietziaceae</taxon>
        <taxon>Dietzia</taxon>
    </lineage>
</organism>
<evidence type="ECO:0000313" key="12">
    <source>
        <dbReference type="EMBL" id="HJE91685.1"/>
    </source>
</evidence>
<comment type="similarity">
    <text evidence="2">Belongs to the TsaE family.</text>
</comment>
<dbReference type="InterPro" id="IPR027417">
    <property type="entry name" value="P-loop_NTPase"/>
</dbReference>
<evidence type="ECO:0000256" key="2">
    <source>
        <dbReference type="ARBA" id="ARBA00007599"/>
    </source>
</evidence>
<dbReference type="Pfam" id="PF02367">
    <property type="entry name" value="TsaE"/>
    <property type="match status" value="1"/>
</dbReference>
<dbReference type="GO" id="GO:0046872">
    <property type="term" value="F:metal ion binding"/>
    <property type="evidence" value="ECO:0007669"/>
    <property type="project" value="UniProtKB-KW"/>
</dbReference>
<evidence type="ECO:0000256" key="7">
    <source>
        <dbReference type="ARBA" id="ARBA00022741"/>
    </source>
</evidence>
<evidence type="ECO:0000256" key="9">
    <source>
        <dbReference type="ARBA" id="ARBA00022842"/>
    </source>
</evidence>
<keyword evidence="5" id="KW-0819">tRNA processing</keyword>
<keyword evidence="7" id="KW-0547">Nucleotide-binding</keyword>
<name>A0A921JYV3_9ACTN</name>
<evidence type="ECO:0000256" key="1">
    <source>
        <dbReference type="ARBA" id="ARBA00004496"/>
    </source>
</evidence>
<dbReference type="InterPro" id="IPR003442">
    <property type="entry name" value="T6A_TsaE"/>
</dbReference>
<dbReference type="GO" id="GO:0005737">
    <property type="term" value="C:cytoplasm"/>
    <property type="evidence" value="ECO:0007669"/>
    <property type="project" value="UniProtKB-SubCell"/>
</dbReference>
<comment type="caution">
    <text evidence="12">The sequence shown here is derived from an EMBL/GenBank/DDBJ whole genome shotgun (WGS) entry which is preliminary data.</text>
</comment>
<dbReference type="PANTHER" id="PTHR33540">
    <property type="entry name" value="TRNA THREONYLCARBAMOYLADENOSINE BIOSYNTHESIS PROTEIN TSAE"/>
    <property type="match status" value="1"/>
</dbReference>
<proteinExistence type="inferred from homology"/>
<keyword evidence="4" id="KW-0963">Cytoplasm</keyword>
<dbReference type="EMBL" id="DYXM01000226">
    <property type="protein sequence ID" value="HJE91685.1"/>
    <property type="molecule type" value="Genomic_DNA"/>
</dbReference>
<keyword evidence="9" id="KW-0460">Magnesium</keyword>
<dbReference type="Gene3D" id="3.40.50.300">
    <property type="entry name" value="P-loop containing nucleotide triphosphate hydrolases"/>
    <property type="match status" value="1"/>
</dbReference>
<evidence type="ECO:0000256" key="8">
    <source>
        <dbReference type="ARBA" id="ARBA00022840"/>
    </source>
</evidence>
<dbReference type="SUPFAM" id="SSF52540">
    <property type="entry name" value="P-loop containing nucleoside triphosphate hydrolases"/>
    <property type="match status" value="1"/>
</dbReference>
<dbReference type="AlphaFoldDB" id="A0A921JYV3"/>
<keyword evidence="8" id="KW-0067">ATP-binding</keyword>
<evidence type="ECO:0000256" key="10">
    <source>
        <dbReference type="ARBA" id="ARBA00024908"/>
    </source>
</evidence>
<sequence length="169" mass="18040">MADLDQTHALGRELGAALGAGDVVILTGPLGAGKTSLTQGLAESLAVSGRVTSPTFQLARRHKPTEPGRPGLVHVDAYRLRADEDLETSTDGVATKPSNPHALADELESLDLDQFLDTDVVVIEWGEGLGEMLTERPWLVRLERNDAADTRTARWVRGPEGFPPGPAAE</sequence>
<evidence type="ECO:0000313" key="13">
    <source>
        <dbReference type="Proteomes" id="UP000776650"/>
    </source>
</evidence>
<dbReference type="GO" id="GO:0002949">
    <property type="term" value="P:tRNA threonylcarbamoyladenosine modification"/>
    <property type="evidence" value="ECO:0007669"/>
    <property type="project" value="InterPro"/>
</dbReference>